<dbReference type="InterPro" id="IPR050821">
    <property type="entry name" value="Cytosolic_carboxypeptidase"/>
</dbReference>
<evidence type="ECO:0000256" key="4">
    <source>
        <dbReference type="ARBA" id="ARBA00004214"/>
    </source>
</evidence>
<feature type="compositionally biased region" description="Polar residues" evidence="25">
    <location>
        <begin position="833"/>
        <end position="846"/>
    </location>
</feature>
<protein>
    <recommendedName>
        <fullName evidence="16">Cytosolic carboxypeptidase-like protein 5</fullName>
        <ecNumber evidence="19">3.4.17.24</ecNumber>
    </recommendedName>
    <alternativeName>
        <fullName evidence="22">ATP/GTP-binding protein-like 5</fullName>
    </alternativeName>
    <alternativeName>
        <fullName evidence="21">Protein deglutamylase CCP5</fullName>
    </alternativeName>
</protein>
<evidence type="ECO:0000256" key="25">
    <source>
        <dbReference type="SAM" id="MobiDB-lite"/>
    </source>
</evidence>
<feature type="compositionally biased region" description="Polar residues" evidence="25">
    <location>
        <begin position="374"/>
        <end position="383"/>
    </location>
</feature>
<keyword evidence="14" id="KW-0206">Cytoskeleton</keyword>
<evidence type="ECO:0000256" key="2">
    <source>
        <dbReference type="ARBA" id="ARBA00004123"/>
    </source>
</evidence>
<feature type="compositionally biased region" description="Polar residues" evidence="25">
    <location>
        <begin position="544"/>
        <end position="553"/>
    </location>
</feature>
<evidence type="ECO:0000256" key="22">
    <source>
        <dbReference type="ARBA" id="ARBA00032928"/>
    </source>
</evidence>
<comment type="catalytic activity">
    <reaction evidence="20">
        <text>(L-glutamyl)(n+1)-gamma-L-glutamyl-L-glutamyl-[protein] + H2O = (L-glutamyl)(n)-gamma-L-glutamyl-L-glutamyl-[protein] + L-glutamate</text>
        <dbReference type="Rhea" id="RHEA:60004"/>
        <dbReference type="Rhea" id="RHEA-COMP:15519"/>
        <dbReference type="Rhea" id="RHEA-COMP:15675"/>
        <dbReference type="ChEBI" id="CHEBI:15377"/>
        <dbReference type="ChEBI" id="CHEBI:29985"/>
        <dbReference type="ChEBI" id="CHEBI:143623"/>
    </reaction>
    <physiologicalReaction direction="left-to-right" evidence="20">
        <dbReference type="Rhea" id="RHEA:60005"/>
    </physiologicalReaction>
</comment>
<comment type="similarity">
    <text evidence="6 24">Belongs to the peptidase M14 family.</text>
</comment>
<dbReference type="Gene3D" id="2.60.40.3120">
    <property type="match status" value="1"/>
</dbReference>
<dbReference type="PROSITE" id="PS52035">
    <property type="entry name" value="PEPTIDASE_M14"/>
    <property type="match status" value="1"/>
</dbReference>
<evidence type="ECO:0000256" key="16">
    <source>
        <dbReference type="ARBA" id="ARBA00024141"/>
    </source>
</evidence>
<evidence type="ECO:0000256" key="8">
    <source>
        <dbReference type="ARBA" id="ARBA00022645"/>
    </source>
</evidence>
<keyword evidence="13" id="KW-0482">Metalloprotease</keyword>
<evidence type="ECO:0000256" key="15">
    <source>
        <dbReference type="ARBA" id="ARBA00023242"/>
    </source>
</evidence>
<evidence type="ECO:0000256" key="12">
    <source>
        <dbReference type="ARBA" id="ARBA00022833"/>
    </source>
</evidence>
<dbReference type="InterPro" id="IPR000834">
    <property type="entry name" value="Peptidase_M14"/>
</dbReference>
<dbReference type="GO" id="GO:0006508">
    <property type="term" value="P:proteolysis"/>
    <property type="evidence" value="ECO:0007669"/>
    <property type="project" value="UniProtKB-KW"/>
</dbReference>
<name>A0A444UHY4_ACIRT</name>
<organism evidence="27 28">
    <name type="scientific">Acipenser ruthenus</name>
    <name type="common">Sterlet sturgeon</name>
    <dbReference type="NCBI Taxonomy" id="7906"/>
    <lineage>
        <taxon>Eukaryota</taxon>
        <taxon>Metazoa</taxon>
        <taxon>Chordata</taxon>
        <taxon>Craniata</taxon>
        <taxon>Vertebrata</taxon>
        <taxon>Euteleostomi</taxon>
        <taxon>Actinopterygii</taxon>
        <taxon>Chondrostei</taxon>
        <taxon>Acipenseriformes</taxon>
        <taxon>Acipenseridae</taxon>
        <taxon>Acipenser</taxon>
    </lineage>
</organism>
<accession>A0A444UHY4</accession>
<comment type="subcellular location">
    <subcellularLocation>
        <location evidence="3">Cytoplasm</location>
        <location evidence="3">Cytoskeleton</location>
        <location evidence="3">Spindle</location>
    </subcellularLocation>
    <subcellularLocation>
        <location evidence="5">Cytoplasm</location>
        <location evidence="5">Cytosol</location>
    </subcellularLocation>
    <subcellularLocation>
        <location evidence="4">Midbody</location>
    </subcellularLocation>
    <subcellularLocation>
        <location evidence="2">Nucleus</location>
    </subcellularLocation>
</comment>
<evidence type="ECO:0000256" key="19">
    <source>
        <dbReference type="ARBA" id="ARBA00026108"/>
    </source>
</evidence>
<evidence type="ECO:0000256" key="6">
    <source>
        <dbReference type="ARBA" id="ARBA00005988"/>
    </source>
</evidence>
<reference evidence="27 28" key="1">
    <citation type="submission" date="2019-01" db="EMBL/GenBank/DDBJ databases">
        <title>Draft Genome and Complete Hox-Cluster Characterization of the Sterlet Sturgeon (Acipenser ruthenus).</title>
        <authorList>
            <person name="Wei Q."/>
        </authorList>
    </citation>
    <scope>NUCLEOTIDE SEQUENCE [LARGE SCALE GENOMIC DNA]</scope>
    <source>
        <strain evidence="27">WHYD16114868_AA</strain>
        <tissue evidence="27">Blood</tissue>
    </source>
</reference>
<dbReference type="PANTHER" id="PTHR12756">
    <property type="entry name" value="CYTOSOLIC CARBOXYPEPTIDASE"/>
    <property type="match status" value="1"/>
</dbReference>
<feature type="compositionally biased region" description="Basic and acidic residues" evidence="25">
    <location>
        <begin position="616"/>
        <end position="627"/>
    </location>
</feature>
<feature type="region of interest" description="Disordered" evidence="25">
    <location>
        <begin position="534"/>
        <end position="555"/>
    </location>
</feature>
<feature type="region of interest" description="Disordered" evidence="25">
    <location>
        <begin position="824"/>
        <end position="864"/>
    </location>
</feature>
<feature type="region of interest" description="Disordered" evidence="25">
    <location>
        <begin position="364"/>
        <end position="398"/>
    </location>
</feature>
<evidence type="ECO:0000256" key="5">
    <source>
        <dbReference type="ARBA" id="ARBA00004514"/>
    </source>
</evidence>
<dbReference type="AlphaFoldDB" id="A0A444UHY4"/>
<dbReference type="GO" id="GO:0008270">
    <property type="term" value="F:zinc ion binding"/>
    <property type="evidence" value="ECO:0007669"/>
    <property type="project" value="InterPro"/>
</dbReference>
<evidence type="ECO:0000256" key="10">
    <source>
        <dbReference type="ARBA" id="ARBA00022723"/>
    </source>
</evidence>
<dbReference type="EC" id="3.4.17.24" evidence="19"/>
<dbReference type="Proteomes" id="UP000289886">
    <property type="component" value="Unassembled WGS sequence"/>
</dbReference>
<evidence type="ECO:0000256" key="9">
    <source>
        <dbReference type="ARBA" id="ARBA00022670"/>
    </source>
</evidence>
<gene>
    <name evidence="27" type="ORF">EOD39_4514</name>
</gene>
<dbReference type="InterPro" id="IPR040626">
    <property type="entry name" value="Pepdidase_M14_N"/>
</dbReference>
<evidence type="ECO:0000313" key="28">
    <source>
        <dbReference type="Proteomes" id="UP000289886"/>
    </source>
</evidence>
<evidence type="ECO:0000259" key="26">
    <source>
        <dbReference type="PROSITE" id="PS52035"/>
    </source>
</evidence>
<comment type="catalytic activity">
    <reaction evidence="23">
        <text>gamma-L-glutamyl-L-glutamyl-[protein] + H2O = L-glutamyl-[protein] + L-glutamate</text>
        <dbReference type="Rhea" id="RHEA:60152"/>
        <dbReference type="Rhea" id="RHEA-COMP:10208"/>
        <dbReference type="Rhea" id="RHEA-COMP:15517"/>
        <dbReference type="ChEBI" id="CHEBI:15377"/>
        <dbReference type="ChEBI" id="CHEBI:29973"/>
        <dbReference type="ChEBI" id="CHEBI:29985"/>
        <dbReference type="ChEBI" id="CHEBI:143622"/>
    </reaction>
    <physiologicalReaction direction="left-to-right" evidence="23">
        <dbReference type="Rhea" id="RHEA:60153"/>
    </physiologicalReaction>
</comment>
<evidence type="ECO:0000256" key="11">
    <source>
        <dbReference type="ARBA" id="ARBA00022801"/>
    </source>
</evidence>
<keyword evidence="12" id="KW-0862">Zinc</keyword>
<dbReference type="EMBL" id="SCEB01214537">
    <property type="protein sequence ID" value="RXM34795.1"/>
    <property type="molecule type" value="Genomic_DNA"/>
</dbReference>
<dbReference type="GO" id="GO:0005829">
    <property type="term" value="C:cytosol"/>
    <property type="evidence" value="ECO:0007669"/>
    <property type="project" value="UniProtKB-SubCell"/>
</dbReference>
<dbReference type="SUPFAM" id="SSF53187">
    <property type="entry name" value="Zn-dependent exopeptidases"/>
    <property type="match status" value="2"/>
</dbReference>
<evidence type="ECO:0000256" key="18">
    <source>
        <dbReference type="ARBA" id="ARBA00024627"/>
    </source>
</evidence>
<feature type="region of interest" description="Disordered" evidence="25">
    <location>
        <begin position="884"/>
        <end position="949"/>
    </location>
</feature>
<dbReference type="InterPro" id="IPR034286">
    <property type="entry name" value="M14_AGBL5-like"/>
</dbReference>
<keyword evidence="7" id="KW-0963">Cytoplasm</keyword>
<comment type="catalytic activity">
    <reaction evidence="18">
        <text>C-terminal L-alpha-aminoacyl-L-glutamyl-[tubulin] + H2O = C-terminal L-alpha-aminoacyl-[tubulin] + L-glutamate</text>
        <dbReference type="Rhea" id="RHEA:63796"/>
        <dbReference type="Rhea" id="RHEA-COMP:16436"/>
        <dbReference type="Rhea" id="RHEA-COMP:16437"/>
        <dbReference type="ChEBI" id="CHEBI:15377"/>
        <dbReference type="ChEBI" id="CHEBI:29985"/>
        <dbReference type="ChEBI" id="CHEBI:90782"/>
        <dbReference type="ChEBI" id="CHEBI:149556"/>
        <dbReference type="EC" id="3.4.17.24"/>
    </reaction>
    <physiologicalReaction direction="left-to-right" evidence="18">
        <dbReference type="Rhea" id="RHEA:63797"/>
    </physiologicalReaction>
</comment>
<feature type="active site" description="Proton donor/acceptor" evidence="24">
    <location>
        <position position="734"/>
    </location>
</feature>
<comment type="catalytic activity">
    <reaction evidence="17">
        <text>C-terminal L-alpha-aminoacyl-L-glutamyl-L-glutamyl-[tubulin] + H2O = C-terminal L-alpha-aminoacyl-L-glutamyl-[tubulin] + L-glutamate</text>
        <dbReference type="Rhea" id="RHEA:63792"/>
        <dbReference type="Rhea" id="RHEA-COMP:16435"/>
        <dbReference type="Rhea" id="RHEA-COMP:16436"/>
        <dbReference type="ChEBI" id="CHEBI:15377"/>
        <dbReference type="ChEBI" id="CHEBI:29985"/>
        <dbReference type="ChEBI" id="CHEBI:149555"/>
        <dbReference type="ChEBI" id="CHEBI:149556"/>
        <dbReference type="EC" id="3.4.17.24"/>
    </reaction>
    <physiologicalReaction direction="left-to-right" evidence="17">
        <dbReference type="Rhea" id="RHEA:63793"/>
    </physiologicalReaction>
</comment>
<sequence length="1041" mass="115786">MEIRCGGLIFSSRFESGNLARVEQVKHPDTDGEAVVNGSTTSTMFGGPLSSPDYEFNIWTKPDCAETQFENGNRSWFYFSVRGGAPGKLIKINVMNMNKQSKLYSQGMTPFVKTLPLKTQWERIQDRPTFEMVENQFILSFNHCFLEIRGATTYFSFCYPFSYAECQDMLVQLDQKFVDSNHLTPNSPVDSIYYHRELLCNSLDGHRVDLITVTSCHGMMEEQEPRLEKLFPDNCTPRPHRFNGKRVFFLSSRVHPGETPSSFVFSGFLNFILKQDDPRAKMLRKMFVFKLIPMLNPDGVVRGHYRTDSRGVNLNRQYLNPDFELHPSIYGAKSVIMYHHLHNCVRPDSQDGSSFVSPLSSNLLSTKPSDHSNRNFPFSSEGSLSEMEKSNNLRNERHSEGDCIPPIQGFGQTEIPVLTENSGQLISELLIKGESDMKTENIVKSGNEEPSDKECIKTRISPDPPEHVLPRESGVAYYVENMLYPKLISMNSTNFDFSACNFSEKNMYAKDKRDGQSKEGSGRVAIHKATGVIHSTKPSDHSNRNFPFSSEGSLSEMEKSNNLRNERHSEGDCIPPIQGFGQTEIPVLTENSGQLISELLIKGESNMKTENIVKSGNEEPSDKECIKTRISPDPPEHVLPRESGVAYYVDLHGHASKRGCFMYGNSLSDENEQVENMLYPKLISMNSTNFDFSACNFSEKNMYAKDKRDGQSKEGSGRVAIHKATGVIHSYTLECNYNTGRSVNTIPPACHDNGRASPPPPAAFPPKYTTELFEQVGRAVAIAALDMADCNPWPRIVMSEHNSLPNLHAWMLKHARNSLKKNVTKTAPKGSHGMTSVSENSFSRTRSNSNGITSGSSSSQQNSLQLKSLTSFTFSCSPGMGRPTCPAGINRSHQKGGHRALGSVRESRVQEKRRPHHQSMLRATASNPNSRQCSPSHPLPPSLAFSKSSPSTQQLSVLGSCSVSASLSMAGLYSLQTPSLSKLLPSLQTIPKPNILNKAFSKRLTPLLHPALPSMCLLSDRTTSLGLGNSVGNQRGRASKY</sequence>
<feature type="compositionally biased region" description="Polar residues" evidence="25">
    <location>
        <begin position="924"/>
        <end position="935"/>
    </location>
</feature>
<feature type="domain" description="Peptidase M14" evidence="26">
    <location>
        <begin position="159"/>
        <end position="788"/>
    </location>
</feature>
<evidence type="ECO:0000256" key="23">
    <source>
        <dbReference type="ARBA" id="ARBA00047714"/>
    </source>
</evidence>
<keyword evidence="9" id="KW-0645">Protease</keyword>
<evidence type="ECO:0000313" key="27">
    <source>
        <dbReference type="EMBL" id="RXM34795.1"/>
    </source>
</evidence>
<comment type="cofactor">
    <cofactor evidence="1">
        <name>Zn(2+)</name>
        <dbReference type="ChEBI" id="CHEBI:29105"/>
    </cofactor>
</comment>
<dbReference type="GO" id="GO:0030496">
    <property type="term" value="C:midbody"/>
    <property type="evidence" value="ECO:0007669"/>
    <property type="project" value="UniProtKB-SubCell"/>
</dbReference>
<dbReference type="GO" id="GO:0005634">
    <property type="term" value="C:nucleus"/>
    <property type="evidence" value="ECO:0007669"/>
    <property type="project" value="UniProtKB-SubCell"/>
</dbReference>
<evidence type="ECO:0000256" key="1">
    <source>
        <dbReference type="ARBA" id="ARBA00001947"/>
    </source>
</evidence>
<evidence type="ECO:0000256" key="20">
    <source>
        <dbReference type="ARBA" id="ARBA00029302"/>
    </source>
</evidence>
<keyword evidence="11" id="KW-0378">Hydrolase</keyword>
<keyword evidence="8 27" id="KW-0121">Carboxypeptidase</keyword>
<feature type="region of interest" description="Disordered" evidence="25">
    <location>
        <begin position="614"/>
        <end position="638"/>
    </location>
</feature>
<evidence type="ECO:0000256" key="24">
    <source>
        <dbReference type="PROSITE-ProRule" id="PRU01379"/>
    </source>
</evidence>
<evidence type="ECO:0000256" key="3">
    <source>
        <dbReference type="ARBA" id="ARBA00004186"/>
    </source>
</evidence>
<evidence type="ECO:0000256" key="14">
    <source>
        <dbReference type="ARBA" id="ARBA00023212"/>
    </source>
</evidence>
<feature type="compositionally biased region" description="Low complexity" evidence="25">
    <location>
        <begin position="847"/>
        <end position="864"/>
    </location>
</feature>
<dbReference type="CDD" id="cd06236">
    <property type="entry name" value="M14_AGBL5_like"/>
    <property type="match status" value="1"/>
</dbReference>
<evidence type="ECO:0000256" key="17">
    <source>
        <dbReference type="ARBA" id="ARBA00024524"/>
    </source>
</evidence>
<keyword evidence="28" id="KW-1185">Reference proteome</keyword>
<evidence type="ECO:0000256" key="7">
    <source>
        <dbReference type="ARBA" id="ARBA00022490"/>
    </source>
</evidence>
<dbReference type="Pfam" id="PF18027">
    <property type="entry name" value="Pepdidase_M14_N"/>
    <property type="match status" value="1"/>
</dbReference>
<dbReference type="GO" id="GO:0004181">
    <property type="term" value="F:metallocarboxypeptidase activity"/>
    <property type="evidence" value="ECO:0007669"/>
    <property type="project" value="InterPro"/>
</dbReference>
<evidence type="ECO:0000256" key="13">
    <source>
        <dbReference type="ARBA" id="ARBA00023049"/>
    </source>
</evidence>
<feature type="region of interest" description="Disordered" evidence="25">
    <location>
        <begin position="444"/>
        <end position="467"/>
    </location>
</feature>
<feature type="compositionally biased region" description="Basic and acidic residues" evidence="25">
    <location>
        <begin position="444"/>
        <end position="457"/>
    </location>
</feature>
<feature type="compositionally biased region" description="Basic and acidic residues" evidence="25">
    <location>
        <begin position="386"/>
        <end position="398"/>
    </location>
</feature>
<comment type="caution">
    <text evidence="27">The sequence shown here is derived from an EMBL/GenBank/DDBJ whole genome shotgun (WGS) entry which is preliminary data.</text>
</comment>
<dbReference type="PANTHER" id="PTHR12756:SF12">
    <property type="entry name" value="CYTOSOLIC CARBOXYPEPTIDASE-LIKE PROTEIN 5"/>
    <property type="match status" value="1"/>
</dbReference>
<dbReference type="Pfam" id="PF00246">
    <property type="entry name" value="Peptidase_M14"/>
    <property type="match status" value="1"/>
</dbReference>
<dbReference type="Gene3D" id="3.40.630.10">
    <property type="entry name" value="Zn peptidases"/>
    <property type="match status" value="2"/>
</dbReference>
<proteinExistence type="inferred from homology"/>
<keyword evidence="10" id="KW-0479">Metal-binding</keyword>
<keyword evidence="15" id="KW-0539">Nucleus</keyword>
<dbReference type="GO" id="GO:0005819">
    <property type="term" value="C:spindle"/>
    <property type="evidence" value="ECO:0007669"/>
    <property type="project" value="UniProtKB-SubCell"/>
</dbReference>
<evidence type="ECO:0000256" key="21">
    <source>
        <dbReference type="ARBA" id="ARBA00032753"/>
    </source>
</evidence>